<reference evidence="1 5" key="1">
    <citation type="submission" date="2015-03" db="EMBL/GenBank/DDBJ databases">
        <authorList>
            <person name="Murphy D."/>
        </authorList>
    </citation>
    <scope>NUCLEOTIDE SEQUENCE [LARGE SCALE GENOMIC DNA]</scope>
    <source>
        <strain evidence="1 5">IP26249</strain>
    </source>
</reference>
<dbReference type="EMBL" id="CPXJ01000009">
    <property type="protein sequence ID" value="CND37160.1"/>
    <property type="molecule type" value="Genomic_DNA"/>
</dbReference>
<evidence type="ECO:0000313" key="1">
    <source>
        <dbReference type="EMBL" id="CFQ68586.1"/>
    </source>
</evidence>
<gene>
    <name evidence="1" type="ORF">ERS137941_03023</name>
    <name evidence="2" type="ORF">ERS137959_01004</name>
    <name evidence="3" type="ORF">I6I39_15860</name>
</gene>
<sequence length="279" mass="29320">MFNADMSKKRSVAMDKVRNAIALHGGQTILSTGITGDDARLAKAVCDSGVKLLEPNHPALALARGHNGVTNMHAAERIRHEITIGQMAEAVQGVRNVVADDIFITVGIAGGFTETVPTPVTEQDILLIAQSGADGLHTHKSSFEDLKELVDLAHKYGLTVDAYIGHPSDLHTFGIAAETPAEVAEVAKKMEELGVDMIGLMTGMSYEGVGAGDIPDVIKQRLLALVGAVSVPTLAEGGINLENAKAFKNTGVNILVVGTAIDNVVCNAAKDVVSRFITH</sequence>
<dbReference type="AlphaFoldDB" id="A0A0E1NMG8"/>
<dbReference type="Proteomes" id="UP000041601">
    <property type="component" value="Unassembled WGS sequence"/>
</dbReference>
<reference evidence="2 4" key="2">
    <citation type="submission" date="2015-03" db="EMBL/GenBank/DDBJ databases">
        <authorList>
            <consortium name="Pathogen Informatics"/>
            <person name="Murphy D."/>
        </authorList>
    </citation>
    <scope>NUCLEOTIDE SEQUENCE [LARGE SCALE GENOMIC DNA]</scope>
    <source>
        <strain evidence="2 4">IP05342</strain>
    </source>
</reference>
<dbReference type="InterPro" id="IPR013785">
    <property type="entry name" value="Aldolase_TIM"/>
</dbReference>
<evidence type="ECO:0000313" key="3">
    <source>
        <dbReference type="EMBL" id="QQU46400.1"/>
    </source>
</evidence>
<dbReference type="Gene3D" id="3.20.20.70">
    <property type="entry name" value="Aldolase class I"/>
    <property type="match status" value="1"/>
</dbReference>
<dbReference type="RefSeq" id="WP_005165413.1">
    <property type="nucleotide sequence ID" value="NZ_CGBC01000003.1"/>
</dbReference>
<dbReference type="Proteomes" id="UP000048841">
    <property type="component" value="Unassembled WGS sequence"/>
</dbReference>
<dbReference type="Proteomes" id="UP000595309">
    <property type="component" value="Chromosome"/>
</dbReference>
<dbReference type="SUPFAM" id="SSF51366">
    <property type="entry name" value="Ribulose-phoshate binding barrel"/>
    <property type="match status" value="1"/>
</dbReference>
<evidence type="ECO:0000313" key="2">
    <source>
        <dbReference type="EMBL" id="CND37160.1"/>
    </source>
</evidence>
<dbReference type="GeneID" id="31409609"/>
<dbReference type="KEGG" id="yet:CH48_3208"/>
<evidence type="ECO:0000313" key="4">
    <source>
        <dbReference type="Proteomes" id="UP000041601"/>
    </source>
</evidence>
<proteinExistence type="predicted"/>
<evidence type="ECO:0000313" key="6">
    <source>
        <dbReference type="Proteomes" id="UP000595309"/>
    </source>
</evidence>
<organism evidence="1 5">
    <name type="scientific">Yersinia enterocolitica</name>
    <dbReference type="NCBI Taxonomy" id="630"/>
    <lineage>
        <taxon>Bacteria</taxon>
        <taxon>Pseudomonadati</taxon>
        <taxon>Pseudomonadota</taxon>
        <taxon>Gammaproteobacteria</taxon>
        <taxon>Enterobacterales</taxon>
        <taxon>Yersiniaceae</taxon>
        <taxon>Yersinia</taxon>
    </lineage>
</organism>
<name>A0A0E1NMG8_YEREN</name>
<reference evidence="3 6" key="3">
    <citation type="submission" date="2021-01" db="EMBL/GenBank/DDBJ databases">
        <title>FDA dAtabase for Regulatory Grade micrObial Sequences (FDA-ARGOS): Supporting development and validation of Infectious Disease Dx tests.</title>
        <authorList>
            <person name="Blissenbach B."/>
            <person name="Krut O."/>
            <person name="Tallon L."/>
            <person name="Sadzewicz L."/>
            <person name="Zhao X."/>
            <person name="Boylan J."/>
            <person name="Ott S."/>
            <person name="Bowen H."/>
            <person name="Vavikolanu K."/>
            <person name="Mehta A."/>
            <person name="Aluvathingal J."/>
            <person name="Nadendla S."/>
            <person name="Yan Y."/>
            <person name="Sichtig H."/>
        </authorList>
    </citation>
    <scope>NUCLEOTIDE SEQUENCE [LARGE SCALE GENOMIC DNA]</scope>
    <source>
        <strain evidence="3 6">FDAARGOS_1082</strain>
    </source>
</reference>
<keyword evidence="4" id="KW-1185">Reference proteome</keyword>
<dbReference type="EMBL" id="CGBR01000024">
    <property type="protein sequence ID" value="CFQ68586.1"/>
    <property type="molecule type" value="Genomic_DNA"/>
</dbReference>
<dbReference type="EMBL" id="CP068146">
    <property type="protein sequence ID" value="QQU46400.1"/>
    <property type="molecule type" value="Genomic_DNA"/>
</dbReference>
<dbReference type="InterPro" id="IPR011060">
    <property type="entry name" value="RibuloseP-bd_barrel"/>
</dbReference>
<dbReference type="PATRIC" id="fig|630.129.peg.1564"/>
<protein>
    <submittedName>
        <fullName evidence="1">Bifunctional hexulose-6-phosphate synthase/ribonuclease regulator</fullName>
    </submittedName>
    <submittedName>
        <fullName evidence="3">Histidine biosynthesis protein</fullName>
    </submittedName>
</protein>
<evidence type="ECO:0000313" key="5">
    <source>
        <dbReference type="Proteomes" id="UP000048841"/>
    </source>
</evidence>
<accession>A0A0E1NMG8</accession>